<sequence length="134" mass="13290">MNEQNRHRNTMSGTSGRTVQVGAVHGDLTITDGRARRRLAVCAPLAAVALVLGTSPATTPAPAPPAPPPVAESSAPPPPWEVSSSGTGRGDTELSSRSGTPDGPHSGAECAGTGADTHCEVSSGVTFTPTAPAG</sequence>
<reference evidence="3" key="1">
    <citation type="journal article" date="2019" name="Int. J. Syst. Evol. Microbiol.">
        <title>The Global Catalogue of Microorganisms (GCM) 10K type strain sequencing project: providing services to taxonomists for standard genome sequencing and annotation.</title>
        <authorList>
            <consortium name="The Broad Institute Genomics Platform"/>
            <consortium name="The Broad Institute Genome Sequencing Center for Infectious Disease"/>
            <person name="Wu L."/>
            <person name="Ma J."/>
        </authorList>
    </citation>
    <scope>NUCLEOTIDE SEQUENCE [LARGE SCALE GENOMIC DNA]</scope>
    <source>
        <strain evidence="3">JCM 9687</strain>
    </source>
</reference>
<protein>
    <submittedName>
        <fullName evidence="2">Uncharacterized protein</fullName>
    </submittedName>
</protein>
<proteinExistence type="predicted"/>
<organism evidence="2 3">
    <name type="scientific">Saccharopolyspora gregorii</name>
    <dbReference type="NCBI Taxonomy" id="33914"/>
    <lineage>
        <taxon>Bacteria</taxon>
        <taxon>Bacillati</taxon>
        <taxon>Actinomycetota</taxon>
        <taxon>Actinomycetes</taxon>
        <taxon>Pseudonocardiales</taxon>
        <taxon>Pseudonocardiaceae</taxon>
        <taxon>Saccharopolyspora</taxon>
    </lineage>
</organism>
<evidence type="ECO:0000313" key="3">
    <source>
        <dbReference type="Proteomes" id="UP001500483"/>
    </source>
</evidence>
<dbReference type="RefSeq" id="WP_258341247.1">
    <property type="nucleotide sequence ID" value="NZ_BAAAYK010000038.1"/>
</dbReference>
<feature type="region of interest" description="Disordered" evidence="1">
    <location>
        <begin position="1"/>
        <end position="20"/>
    </location>
</feature>
<dbReference type="Proteomes" id="UP001500483">
    <property type="component" value="Unassembled WGS sequence"/>
</dbReference>
<keyword evidence="3" id="KW-1185">Reference proteome</keyword>
<feature type="compositionally biased region" description="Pro residues" evidence="1">
    <location>
        <begin position="59"/>
        <end position="80"/>
    </location>
</feature>
<feature type="region of interest" description="Disordered" evidence="1">
    <location>
        <begin position="55"/>
        <end position="134"/>
    </location>
</feature>
<comment type="caution">
    <text evidence="2">The sequence shown here is derived from an EMBL/GenBank/DDBJ whole genome shotgun (WGS) entry which is preliminary data.</text>
</comment>
<evidence type="ECO:0000313" key="2">
    <source>
        <dbReference type="EMBL" id="GAA3359285.1"/>
    </source>
</evidence>
<accession>A0ABP6RVM9</accession>
<dbReference type="EMBL" id="BAAAYK010000038">
    <property type="protein sequence ID" value="GAA3359285.1"/>
    <property type="molecule type" value="Genomic_DNA"/>
</dbReference>
<feature type="compositionally biased region" description="Polar residues" evidence="1">
    <location>
        <begin position="123"/>
        <end position="134"/>
    </location>
</feature>
<gene>
    <name evidence="2" type="ORF">GCM10020366_34680</name>
</gene>
<evidence type="ECO:0000256" key="1">
    <source>
        <dbReference type="SAM" id="MobiDB-lite"/>
    </source>
</evidence>
<name>A0ABP6RVM9_9PSEU</name>